<keyword evidence="2" id="KW-1185">Reference proteome</keyword>
<dbReference type="RefSeq" id="WP_305473009.1">
    <property type="nucleotide sequence ID" value="NZ_JAUYVT010000020.1"/>
</dbReference>
<dbReference type="EMBL" id="JAUYVT010000020">
    <property type="protein sequence ID" value="MDP2566395.1"/>
    <property type="molecule type" value="Genomic_DNA"/>
</dbReference>
<proteinExistence type="predicted"/>
<gene>
    <name evidence="1" type="ORF">Q8W34_17245</name>
</gene>
<comment type="caution">
    <text evidence="1">The sequence shown here is derived from an EMBL/GenBank/DDBJ whole genome shotgun (WGS) entry which is preliminary data.</text>
</comment>
<name>A0ABT9FHX1_9GAMM</name>
<sequence>MDELRLKVHLEIMSEISKYNFDRVSKVRGRNLESILYLSSFRLIGEASAYSQLSLAFGHELIEKILIVVNEALAHGHLPMSHFSAKMASWYTSPYFNLEYSELEREFKRQRLIDGYASSLDLNKGFRFGLLYDAFYSVYKHIDLIRAPAKERSWNNTNKSFYKRNQISSSIKKDDKTFEAGWCAYYHLKLLARHSDQIKMYAKHKGFSSLLSFMANVPKFELFTLDASTDTYCTQYFSQFSKVFENIELILAELFCFLYERKFGPRSLKGGITGNDVPVFEHSYFVDSLVKEGSEKSIFLIFDYDDFDGLLRKFTEHYLNVAA</sequence>
<protein>
    <submittedName>
        <fullName evidence="1">Uncharacterized protein</fullName>
    </submittedName>
</protein>
<reference evidence="1" key="1">
    <citation type="submission" date="2023-07" db="EMBL/GenBank/DDBJ databases">
        <title>Genome content predicts the carbon catabolic preferences of heterotrophic bacteria.</title>
        <authorList>
            <person name="Gralka M."/>
        </authorList>
    </citation>
    <scope>NUCLEOTIDE SEQUENCE</scope>
    <source>
        <strain evidence="1">4G09</strain>
    </source>
</reference>
<organism evidence="1 2">
    <name type="scientific">Pseudoalteromonas marina</name>
    <dbReference type="NCBI Taxonomy" id="267375"/>
    <lineage>
        <taxon>Bacteria</taxon>
        <taxon>Pseudomonadati</taxon>
        <taxon>Pseudomonadota</taxon>
        <taxon>Gammaproteobacteria</taxon>
        <taxon>Alteromonadales</taxon>
        <taxon>Pseudoalteromonadaceae</taxon>
        <taxon>Pseudoalteromonas</taxon>
    </lineage>
</organism>
<evidence type="ECO:0000313" key="1">
    <source>
        <dbReference type="EMBL" id="MDP2566395.1"/>
    </source>
</evidence>
<dbReference type="Proteomes" id="UP001177212">
    <property type="component" value="Unassembled WGS sequence"/>
</dbReference>
<accession>A0ABT9FHX1</accession>
<evidence type="ECO:0000313" key="2">
    <source>
        <dbReference type="Proteomes" id="UP001177212"/>
    </source>
</evidence>